<accession>A0ABY6N5L0</accession>
<name>A0ABY6N5L0_9ALTE</name>
<dbReference type="EMBL" id="CP100390">
    <property type="protein sequence ID" value="UZE97364.1"/>
    <property type="molecule type" value="Genomic_DNA"/>
</dbReference>
<dbReference type="RefSeq" id="WP_265048839.1">
    <property type="nucleotide sequence ID" value="NZ_CP100390.1"/>
</dbReference>
<gene>
    <name evidence="1" type="ORF">NKI27_06335</name>
</gene>
<evidence type="ECO:0008006" key="3">
    <source>
        <dbReference type="Google" id="ProtNLM"/>
    </source>
</evidence>
<evidence type="ECO:0000313" key="1">
    <source>
        <dbReference type="EMBL" id="UZE97364.1"/>
    </source>
</evidence>
<keyword evidence="2" id="KW-1185">Reference proteome</keyword>
<evidence type="ECO:0000313" key="2">
    <source>
        <dbReference type="Proteomes" id="UP001163739"/>
    </source>
</evidence>
<protein>
    <recommendedName>
        <fullName evidence="3">5'-nucleotidase</fullName>
    </recommendedName>
</protein>
<dbReference type="Proteomes" id="UP001163739">
    <property type="component" value="Chromosome"/>
</dbReference>
<proteinExistence type="predicted"/>
<reference evidence="1" key="1">
    <citation type="submission" date="2022-06" db="EMBL/GenBank/DDBJ databases">
        <title>Alkalimarinus sp. nov., isolated from gut of a Alitta virens.</title>
        <authorList>
            <person name="Yang A.I."/>
            <person name="Shin N.-R."/>
        </authorList>
    </citation>
    <scope>NUCLEOTIDE SEQUENCE</scope>
    <source>
        <strain evidence="1">A2M4</strain>
    </source>
</reference>
<sequence>MNLLISNGDGVSNPLTLNRSQCAAFLEHGFVLITPIHIDMTGYDAISDVNHWIEGIK</sequence>
<organism evidence="1 2">
    <name type="scientific">Alkalimarinus alittae</name>
    <dbReference type="NCBI Taxonomy" id="2961619"/>
    <lineage>
        <taxon>Bacteria</taxon>
        <taxon>Pseudomonadati</taxon>
        <taxon>Pseudomonadota</taxon>
        <taxon>Gammaproteobacteria</taxon>
        <taxon>Alteromonadales</taxon>
        <taxon>Alteromonadaceae</taxon>
        <taxon>Alkalimarinus</taxon>
    </lineage>
</organism>